<reference evidence="3 4" key="1">
    <citation type="journal article" date="2013" name="BMC Genomics">
        <title>The miniature genome of a carnivorous plant Genlisea aurea contains a low number of genes and short non-coding sequences.</title>
        <authorList>
            <person name="Leushkin E.V."/>
            <person name="Sutormin R.A."/>
            <person name="Nabieva E.R."/>
            <person name="Penin A.A."/>
            <person name="Kondrashov A.S."/>
            <person name="Logacheva M.D."/>
        </authorList>
    </citation>
    <scope>NUCLEOTIDE SEQUENCE [LARGE SCALE GENOMIC DNA]</scope>
</reference>
<dbReference type="Proteomes" id="UP000015453">
    <property type="component" value="Unassembled WGS sequence"/>
</dbReference>
<protein>
    <recommendedName>
        <fullName evidence="5">RNase H type-1 domain-containing protein</fullName>
    </recommendedName>
</protein>
<keyword evidence="4" id="KW-1185">Reference proteome</keyword>
<dbReference type="CDD" id="cd06222">
    <property type="entry name" value="RNase_H_like"/>
    <property type="match status" value="1"/>
</dbReference>
<dbReference type="InterPro" id="IPR044730">
    <property type="entry name" value="RNase_H-like_dom_plant"/>
</dbReference>
<proteinExistence type="predicted"/>
<dbReference type="InterPro" id="IPR002156">
    <property type="entry name" value="RNaseH_domain"/>
</dbReference>
<dbReference type="InterPro" id="IPR026960">
    <property type="entry name" value="RVT-Znf"/>
</dbReference>
<dbReference type="Gene3D" id="3.30.420.10">
    <property type="entry name" value="Ribonuclease H-like superfamily/Ribonuclease H"/>
    <property type="match status" value="1"/>
</dbReference>
<feature type="domain" description="Reverse transcriptase zinc-binding" evidence="2">
    <location>
        <begin position="58"/>
        <end position="154"/>
    </location>
</feature>
<evidence type="ECO:0000259" key="1">
    <source>
        <dbReference type="Pfam" id="PF13456"/>
    </source>
</evidence>
<dbReference type="InterPro" id="IPR012337">
    <property type="entry name" value="RNaseH-like_sf"/>
</dbReference>
<dbReference type="PANTHER" id="PTHR47074">
    <property type="entry name" value="BNAC02G40300D PROTEIN"/>
    <property type="match status" value="1"/>
</dbReference>
<dbReference type="AlphaFoldDB" id="S8BT41"/>
<evidence type="ECO:0000313" key="4">
    <source>
        <dbReference type="Proteomes" id="UP000015453"/>
    </source>
</evidence>
<dbReference type="GO" id="GO:0004523">
    <property type="term" value="F:RNA-DNA hybrid ribonuclease activity"/>
    <property type="evidence" value="ECO:0007669"/>
    <property type="project" value="InterPro"/>
</dbReference>
<evidence type="ECO:0000259" key="2">
    <source>
        <dbReference type="Pfam" id="PF13966"/>
    </source>
</evidence>
<name>S8BT41_9LAMI</name>
<dbReference type="PANTHER" id="PTHR47074:SF11">
    <property type="entry name" value="REVERSE TRANSCRIPTASE-LIKE PROTEIN"/>
    <property type="match status" value="1"/>
</dbReference>
<organism evidence="3 4">
    <name type="scientific">Genlisea aurea</name>
    <dbReference type="NCBI Taxonomy" id="192259"/>
    <lineage>
        <taxon>Eukaryota</taxon>
        <taxon>Viridiplantae</taxon>
        <taxon>Streptophyta</taxon>
        <taxon>Embryophyta</taxon>
        <taxon>Tracheophyta</taxon>
        <taxon>Spermatophyta</taxon>
        <taxon>Magnoliopsida</taxon>
        <taxon>eudicotyledons</taxon>
        <taxon>Gunneridae</taxon>
        <taxon>Pentapetalae</taxon>
        <taxon>asterids</taxon>
        <taxon>lamiids</taxon>
        <taxon>Lamiales</taxon>
        <taxon>Lentibulariaceae</taxon>
        <taxon>Genlisea</taxon>
    </lineage>
</organism>
<dbReference type="Pfam" id="PF13966">
    <property type="entry name" value="zf-RVT"/>
    <property type="match status" value="1"/>
</dbReference>
<dbReference type="InterPro" id="IPR052929">
    <property type="entry name" value="RNase_H-like_EbsB-rel"/>
</dbReference>
<comment type="caution">
    <text evidence="3">The sequence shown here is derived from an EMBL/GenBank/DDBJ whole genome shotgun (WGS) entry which is preliminary data.</text>
</comment>
<dbReference type="OrthoDB" id="914203at2759"/>
<gene>
    <name evidence="3" type="ORF">M569_17254</name>
</gene>
<dbReference type="GO" id="GO:0003676">
    <property type="term" value="F:nucleic acid binding"/>
    <property type="evidence" value="ECO:0007669"/>
    <property type="project" value="InterPro"/>
</dbReference>
<accession>S8BT41</accession>
<evidence type="ECO:0008006" key="5">
    <source>
        <dbReference type="Google" id="ProtNLM"/>
    </source>
</evidence>
<dbReference type="EMBL" id="AUSU01010099">
    <property type="protein sequence ID" value="EPS57564.1"/>
    <property type="molecule type" value="Genomic_DNA"/>
</dbReference>
<evidence type="ECO:0000313" key="3">
    <source>
        <dbReference type="EMBL" id="EPS57564.1"/>
    </source>
</evidence>
<sequence>MSHTKVKDFILRDHSGWNSSKLRQVFSASDVRHILSIPLAKNAYPDRLIWHFSNHGNYTIKTGYNMLKGRAEMSRPSPSNTNNGRSLFWQSLWKLKLPTRILTFGWRFGKNILPLKDNLTRRKICLDATCEICGGGRETWFHAFISCPFSQAVWRMGGTSWNITDQEPCHPLDWLMLNHQQLRMEHFSGLMVTLWCLWRHRLDYLHNQSSLDPFRTHQTIDCFIESSAVAFPARDDPTPLPPLPQQRWEPPPVDFLKLNFDSGRCFPTGTGLGGLIRDAQGQCQAWFSYYHASPLDPELGEALAARKILELAVMMKFTKVILEGDCLMVIQALADRSSVQYSSIGNILQDSVLLMEKFEDCRLRHTRREFNGAAHHLAKRHCCSFGFSDRSLPPGLEPLLLHDISTS</sequence>
<dbReference type="InterPro" id="IPR036397">
    <property type="entry name" value="RNaseH_sf"/>
</dbReference>
<dbReference type="Pfam" id="PF13456">
    <property type="entry name" value="RVT_3"/>
    <property type="match status" value="1"/>
</dbReference>
<dbReference type="SUPFAM" id="SSF53098">
    <property type="entry name" value="Ribonuclease H-like"/>
    <property type="match status" value="1"/>
</dbReference>
<feature type="domain" description="RNase H type-1" evidence="1">
    <location>
        <begin position="267"/>
        <end position="381"/>
    </location>
</feature>